<keyword evidence="2" id="KW-1185">Reference proteome</keyword>
<sequence length="100" mass="11451">MYDHTDLGVDLIRAERERQIVDEGYTPDHDRAHSHSDLLDAALAYIKVQPHLWPWHLSTFKPAHDEPHDDCDDRCIRDLVKAGALIAAAIDRLLDDQKDS</sequence>
<comment type="caution">
    <text evidence="1">The sequence shown here is derived from an EMBL/GenBank/DDBJ whole genome shotgun (WGS) entry which is preliminary data.</text>
</comment>
<name>A0A7W4VSW8_9ACTN</name>
<reference evidence="1 2" key="1">
    <citation type="submission" date="2020-08" db="EMBL/GenBank/DDBJ databases">
        <title>Sequencing the genomes of 1000 actinobacteria strains.</title>
        <authorList>
            <person name="Klenk H.-P."/>
        </authorList>
    </citation>
    <scope>NUCLEOTIDE SEQUENCE [LARGE SCALE GENOMIC DNA]</scope>
    <source>
        <strain evidence="1 2">DSM 105498</strain>
    </source>
</reference>
<evidence type="ECO:0000313" key="1">
    <source>
        <dbReference type="EMBL" id="MBB3041181.1"/>
    </source>
</evidence>
<dbReference type="RefSeq" id="WP_183591108.1">
    <property type="nucleotide sequence ID" value="NZ_JACHWR010000001.1"/>
</dbReference>
<protein>
    <submittedName>
        <fullName evidence="1">Uncharacterized protein</fullName>
    </submittedName>
</protein>
<dbReference type="AlphaFoldDB" id="A0A7W4VSW8"/>
<accession>A0A7W4VSW8</accession>
<proteinExistence type="predicted"/>
<dbReference type="EMBL" id="JACHWR010000001">
    <property type="protein sequence ID" value="MBB3041181.1"/>
    <property type="molecule type" value="Genomic_DNA"/>
</dbReference>
<gene>
    <name evidence="1" type="ORF">FHU40_000982</name>
</gene>
<evidence type="ECO:0000313" key="2">
    <source>
        <dbReference type="Proteomes" id="UP000589626"/>
    </source>
</evidence>
<organism evidence="1 2">
    <name type="scientific">Nocardioides soli</name>
    <dbReference type="NCBI Taxonomy" id="1036020"/>
    <lineage>
        <taxon>Bacteria</taxon>
        <taxon>Bacillati</taxon>
        <taxon>Actinomycetota</taxon>
        <taxon>Actinomycetes</taxon>
        <taxon>Propionibacteriales</taxon>
        <taxon>Nocardioidaceae</taxon>
        <taxon>Nocardioides</taxon>
    </lineage>
</organism>
<dbReference type="Proteomes" id="UP000589626">
    <property type="component" value="Unassembled WGS sequence"/>
</dbReference>